<feature type="compositionally biased region" description="Acidic residues" evidence="1">
    <location>
        <begin position="109"/>
        <end position="129"/>
    </location>
</feature>
<dbReference type="AlphaFoldDB" id="A0A1X6P9Q8"/>
<evidence type="ECO:0000313" key="2">
    <source>
        <dbReference type="EMBL" id="OSX77631.1"/>
    </source>
</evidence>
<protein>
    <recommendedName>
        <fullName evidence="4">Ubiquitin-like protease family profile domain-containing protein</fullName>
    </recommendedName>
</protein>
<reference evidence="2 3" key="1">
    <citation type="submission" date="2017-03" db="EMBL/GenBank/DDBJ databases">
        <title>WGS assembly of Porphyra umbilicalis.</title>
        <authorList>
            <person name="Brawley S.H."/>
            <person name="Blouin N.A."/>
            <person name="Ficko-Blean E."/>
            <person name="Wheeler G.L."/>
            <person name="Lohr M."/>
            <person name="Goodson H.V."/>
            <person name="Jenkins J.W."/>
            <person name="Blaby-Haas C.E."/>
            <person name="Helliwell K.E."/>
            <person name="Chan C."/>
            <person name="Marriage T."/>
            <person name="Bhattacharya D."/>
            <person name="Klein A.S."/>
            <person name="Badis Y."/>
            <person name="Brodie J."/>
            <person name="Cao Y."/>
            <person name="Collen J."/>
            <person name="Dittami S.M."/>
            <person name="Gachon C.M."/>
            <person name="Green B.R."/>
            <person name="Karpowicz S."/>
            <person name="Kim J.W."/>
            <person name="Kudahl U."/>
            <person name="Lin S."/>
            <person name="Michel G."/>
            <person name="Mittag M."/>
            <person name="Olson B.J."/>
            <person name="Pangilinan J."/>
            <person name="Peng Y."/>
            <person name="Qiu H."/>
            <person name="Shu S."/>
            <person name="Singer J.T."/>
            <person name="Smith A.G."/>
            <person name="Sprecher B.N."/>
            <person name="Wagner V."/>
            <person name="Wang W."/>
            <person name="Wang Z.-Y."/>
            <person name="Yan J."/>
            <person name="Yarish C."/>
            <person name="Zoeuner-Riek S."/>
            <person name="Zhuang Y."/>
            <person name="Zou Y."/>
            <person name="Lindquist E.A."/>
            <person name="Grimwood J."/>
            <person name="Barry K."/>
            <person name="Rokhsar D.S."/>
            <person name="Schmutz J."/>
            <person name="Stiller J.W."/>
            <person name="Grossman A.R."/>
            <person name="Prochnik S.E."/>
        </authorList>
    </citation>
    <scope>NUCLEOTIDE SEQUENCE [LARGE SCALE GENOMIC DNA]</scope>
    <source>
        <strain evidence="2">4086291</strain>
    </source>
</reference>
<dbReference type="EMBL" id="KV918832">
    <property type="protein sequence ID" value="OSX77631.1"/>
    <property type="molecule type" value="Genomic_DNA"/>
</dbReference>
<accession>A0A1X6P9Q8</accession>
<evidence type="ECO:0008006" key="4">
    <source>
        <dbReference type="Google" id="ProtNLM"/>
    </source>
</evidence>
<evidence type="ECO:0000313" key="3">
    <source>
        <dbReference type="Proteomes" id="UP000218209"/>
    </source>
</evidence>
<name>A0A1X6P9Q8_PORUM</name>
<keyword evidence="3" id="KW-1185">Reference proteome</keyword>
<proteinExistence type="predicted"/>
<sequence>MDGGSCGVFFLAAADCLAADAPVSLTQADIPVLRSCMALALVADDLTANLVASHFPEEDAGPLGLGALLNAYKSAADVTEGMPEIELSAEIHDGGQADGVVEMDGGPEVNDEDQEEAGDDAYEVDEGLNDDQTGGSSDDADLGNSADRGEETGAEGAASDFDETLAAAGATTNF</sequence>
<dbReference type="Proteomes" id="UP000218209">
    <property type="component" value="Unassembled WGS sequence"/>
</dbReference>
<evidence type="ECO:0000256" key="1">
    <source>
        <dbReference type="SAM" id="MobiDB-lite"/>
    </source>
</evidence>
<dbReference type="Gene3D" id="3.40.395.10">
    <property type="entry name" value="Adenoviral Proteinase, Chain A"/>
    <property type="match status" value="1"/>
</dbReference>
<gene>
    <name evidence="2" type="ORF">BU14_0141s0015</name>
</gene>
<feature type="region of interest" description="Disordered" evidence="1">
    <location>
        <begin position="92"/>
        <end position="174"/>
    </location>
</feature>
<organism evidence="2 3">
    <name type="scientific">Porphyra umbilicalis</name>
    <name type="common">Purple laver</name>
    <name type="synonym">Red alga</name>
    <dbReference type="NCBI Taxonomy" id="2786"/>
    <lineage>
        <taxon>Eukaryota</taxon>
        <taxon>Rhodophyta</taxon>
        <taxon>Bangiophyceae</taxon>
        <taxon>Bangiales</taxon>
        <taxon>Bangiaceae</taxon>
        <taxon>Porphyra</taxon>
    </lineage>
</organism>